<keyword evidence="4" id="KW-1185">Reference proteome</keyword>
<dbReference type="InterPro" id="IPR044843">
    <property type="entry name" value="Trans_IPPS_bact-type"/>
</dbReference>
<sequence length="281" mass="30643">MTTAGRYDSVAAASASRVISGYSTSFGWATRLLGEPVRTDVRSIYALVRIADEIVDDPDPILTPELRAAQLDDLEAETLRALRCSRSANLVVHAFSAVARRCGIDDSLVTPFFASMRADLTRSTHDPESLSEYVFGSAEVVALMCLRAFTVDEPAAYDRLAPNARSLGAGLQKVNFLRDLGDDVDILGRTYFPGLDPTTFTDEDRDALLDDIDHDLAFAAEAIPDLPSTSRRAVAVAHDLFAALSQRLRRTPAAEIRRRRIRVSDGRKALIVLRAMAGCTA</sequence>
<dbReference type="AlphaFoldDB" id="A0A366II06"/>
<dbReference type="SUPFAM" id="SSF48576">
    <property type="entry name" value="Terpenoid synthases"/>
    <property type="match status" value="1"/>
</dbReference>
<keyword evidence="2" id="KW-0808">Transferase</keyword>
<organism evidence="3 4">
    <name type="scientific">Brevibacterium celere</name>
    <dbReference type="NCBI Taxonomy" id="225845"/>
    <lineage>
        <taxon>Bacteria</taxon>
        <taxon>Bacillati</taxon>
        <taxon>Actinomycetota</taxon>
        <taxon>Actinomycetes</taxon>
        <taxon>Micrococcales</taxon>
        <taxon>Brevibacteriaceae</taxon>
        <taxon>Brevibacterium</taxon>
    </lineage>
</organism>
<protein>
    <submittedName>
        <fullName evidence="3">Phytoene/squalene synthetase</fullName>
    </submittedName>
</protein>
<dbReference type="EMBL" id="QNSB01000008">
    <property type="protein sequence ID" value="RBP70676.1"/>
    <property type="molecule type" value="Genomic_DNA"/>
</dbReference>
<gene>
    <name evidence="3" type="ORF">DFO65_108129</name>
</gene>
<dbReference type="GO" id="GO:0008299">
    <property type="term" value="P:isoprenoid biosynthetic process"/>
    <property type="evidence" value="ECO:0007669"/>
    <property type="project" value="UniProtKB-ARBA"/>
</dbReference>
<dbReference type="InterPro" id="IPR008949">
    <property type="entry name" value="Isoprenoid_synthase_dom_sf"/>
</dbReference>
<comment type="pathway">
    <text evidence="1">Carotenoid biosynthesis; phytoene biosynthesis.</text>
</comment>
<dbReference type="InterPro" id="IPR002060">
    <property type="entry name" value="Squ/phyt_synthse"/>
</dbReference>
<evidence type="ECO:0000313" key="3">
    <source>
        <dbReference type="EMBL" id="RBP70676.1"/>
    </source>
</evidence>
<dbReference type="SFLD" id="SFLDS00005">
    <property type="entry name" value="Isoprenoid_Synthase_Type_I"/>
    <property type="match status" value="1"/>
</dbReference>
<accession>A0A366II06</accession>
<dbReference type="GO" id="GO:0004311">
    <property type="term" value="F:geranylgeranyl diphosphate synthase activity"/>
    <property type="evidence" value="ECO:0007669"/>
    <property type="project" value="InterPro"/>
</dbReference>
<evidence type="ECO:0000256" key="2">
    <source>
        <dbReference type="ARBA" id="ARBA00022679"/>
    </source>
</evidence>
<dbReference type="Pfam" id="PF00494">
    <property type="entry name" value="SQS_PSY"/>
    <property type="match status" value="1"/>
</dbReference>
<dbReference type="PANTHER" id="PTHR31480">
    <property type="entry name" value="BIFUNCTIONAL LYCOPENE CYCLASE/PHYTOENE SYNTHASE"/>
    <property type="match status" value="1"/>
</dbReference>
<reference evidence="3 4" key="1">
    <citation type="submission" date="2018-06" db="EMBL/GenBank/DDBJ databases">
        <title>Freshwater and sediment microbial communities from various areas in North America, analyzing microbe dynamics in response to fracking.</title>
        <authorList>
            <person name="Lamendella R."/>
        </authorList>
    </citation>
    <scope>NUCLEOTIDE SEQUENCE [LARGE SCALE GENOMIC DNA]</scope>
    <source>
        <strain evidence="3 4">3b_TX</strain>
    </source>
</reference>
<dbReference type="SFLD" id="SFLDG01018">
    <property type="entry name" value="Squalene/Phytoene_Synthase_Lik"/>
    <property type="match status" value="1"/>
</dbReference>
<dbReference type="RefSeq" id="WP_181778718.1">
    <property type="nucleotide sequence ID" value="NZ_QNSB01000008.1"/>
</dbReference>
<dbReference type="SFLD" id="SFLDG01212">
    <property type="entry name" value="Phytoene_synthase_like"/>
    <property type="match status" value="1"/>
</dbReference>
<dbReference type="PROSITE" id="PS01045">
    <property type="entry name" value="SQUALEN_PHYTOEN_SYN_2"/>
    <property type="match status" value="1"/>
</dbReference>
<dbReference type="Gene3D" id="1.10.600.10">
    <property type="entry name" value="Farnesyl Diphosphate Synthase"/>
    <property type="match status" value="1"/>
</dbReference>
<comment type="caution">
    <text evidence="3">The sequence shown here is derived from an EMBL/GenBank/DDBJ whole genome shotgun (WGS) entry which is preliminary data.</text>
</comment>
<dbReference type="Proteomes" id="UP000253509">
    <property type="component" value="Unassembled WGS sequence"/>
</dbReference>
<name>A0A366II06_9MICO</name>
<evidence type="ECO:0000313" key="4">
    <source>
        <dbReference type="Proteomes" id="UP000253509"/>
    </source>
</evidence>
<evidence type="ECO:0000256" key="1">
    <source>
        <dbReference type="ARBA" id="ARBA00004684"/>
    </source>
</evidence>
<dbReference type="InterPro" id="IPR019845">
    <property type="entry name" value="Squalene/phytoene_synthase_CS"/>
</dbReference>
<dbReference type="UniPathway" id="UPA00799"/>
<proteinExistence type="predicted"/>